<organism evidence="1 2">
    <name type="scientific">Pseudomonas azotoformans</name>
    <dbReference type="NCBI Taxonomy" id="47878"/>
    <lineage>
        <taxon>Bacteria</taxon>
        <taxon>Pseudomonadati</taxon>
        <taxon>Pseudomonadota</taxon>
        <taxon>Gammaproteobacteria</taxon>
        <taxon>Pseudomonadales</taxon>
        <taxon>Pseudomonadaceae</taxon>
        <taxon>Pseudomonas</taxon>
    </lineage>
</organism>
<dbReference type="AlphaFoldDB" id="A0A1V2J5W0"/>
<proteinExistence type="predicted"/>
<accession>A0A1V2J5W0</accession>
<keyword evidence="2" id="KW-1185">Reference proteome</keyword>
<gene>
    <name evidence="1" type="ORF">BLL37_29375</name>
</gene>
<name>A0A1V2J5W0_PSEAZ</name>
<protein>
    <submittedName>
        <fullName evidence="1">Uncharacterized protein</fullName>
    </submittedName>
</protein>
<dbReference type="EMBL" id="MNPV01000010">
    <property type="protein sequence ID" value="ONH40655.1"/>
    <property type="molecule type" value="Genomic_DNA"/>
</dbReference>
<evidence type="ECO:0000313" key="2">
    <source>
        <dbReference type="Proteomes" id="UP000188559"/>
    </source>
</evidence>
<reference evidence="1 2" key="1">
    <citation type="submission" date="2016-10" db="EMBL/GenBank/DDBJ databases">
        <title>Pseudomonas lactis sp. nov. and Pseudomonas paralactis sp. nov., isolated from bovine raw milk.</title>
        <authorList>
            <person name="Von Neubeck M."/>
            <person name="Huptas C."/>
            <person name="Glueck C."/>
            <person name="Krewinkel M."/>
            <person name="Stoeckel M."/>
            <person name="Stressler T."/>
            <person name="Fischer L."/>
            <person name="Hinrichs J."/>
            <person name="Scherer S."/>
            <person name="Wenning M."/>
        </authorList>
    </citation>
    <scope>NUCLEOTIDE SEQUENCE [LARGE SCALE GENOMIC DNA]</scope>
    <source>
        <strain evidence="1 2">DSM 18862</strain>
    </source>
</reference>
<sequence>MSACILESRGVRGKGENVEGGFMKCDVGASSFAKNATTLSAFRMLALSLTFFASKLAPTEG</sequence>
<evidence type="ECO:0000313" key="1">
    <source>
        <dbReference type="EMBL" id="ONH40655.1"/>
    </source>
</evidence>
<comment type="caution">
    <text evidence="1">The sequence shown here is derived from an EMBL/GenBank/DDBJ whole genome shotgun (WGS) entry which is preliminary data.</text>
</comment>
<dbReference type="Proteomes" id="UP000188559">
    <property type="component" value="Unassembled WGS sequence"/>
</dbReference>